<keyword evidence="4" id="KW-1185">Reference proteome</keyword>
<dbReference type="RefSeq" id="WP_311657511.1">
    <property type="nucleotide sequence ID" value="NZ_JAVRHY010000003.1"/>
</dbReference>
<dbReference type="Proteomes" id="UP001259982">
    <property type="component" value="Unassembled WGS sequence"/>
</dbReference>
<evidence type="ECO:0000256" key="2">
    <source>
        <dbReference type="SAM" id="SignalP"/>
    </source>
</evidence>
<dbReference type="EMBL" id="JAVRHY010000003">
    <property type="protein sequence ID" value="MDT0617648.1"/>
    <property type="molecule type" value="Genomic_DNA"/>
</dbReference>
<feature type="region of interest" description="Disordered" evidence="1">
    <location>
        <begin position="30"/>
        <end position="71"/>
    </location>
</feature>
<evidence type="ECO:0000256" key="1">
    <source>
        <dbReference type="SAM" id="MobiDB-lite"/>
    </source>
</evidence>
<feature type="compositionally biased region" description="Basic and acidic residues" evidence="1">
    <location>
        <begin position="30"/>
        <end position="50"/>
    </location>
</feature>
<accession>A0ABU3B5A1</accession>
<comment type="caution">
    <text evidence="3">The sequence shown here is derived from an EMBL/GenBank/DDBJ whole genome shotgun (WGS) entry which is preliminary data.</text>
</comment>
<organism evidence="3 4">
    <name type="scientific">Spectribacter acetivorans</name>
    <dbReference type="NCBI Taxonomy" id="3075603"/>
    <lineage>
        <taxon>Bacteria</taxon>
        <taxon>Pseudomonadati</taxon>
        <taxon>Pseudomonadota</taxon>
        <taxon>Gammaproteobacteria</taxon>
        <taxon>Salinisphaerales</taxon>
        <taxon>Salinisphaeraceae</taxon>
        <taxon>Spectribacter</taxon>
    </lineage>
</organism>
<feature type="compositionally biased region" description="Basic and acidic residues" evidence="1">
    <location>
        <begin position="58"/>
        <end position="71"/>
    </location>
</feature>
<proteinExistence type="predicted"/>
<feature type="signal peptide" evidence="2">
    <location>
        <begin position="1"/>
        <end position="22"/>
    </location>
</feature>
<keyword evidence="2" id="KW-0732">Signal</keyword>
<feature type="chain" id="PRO_5046629123" description="Phage infection protein" evidence="2">
    <location>
        <begin position="23"/>
        <end position="85"/>
    </location>
</feature>
<evidence type="ECO:0000313" key="3">
    <source>
        <dbReference type="EMBL" id="MDT0617648.1"/>
    </source>
</evidence>
<evidence type="ECO:0000313" key="4">
    <source>
        <dbReference type="Proteomes" id="UP001259982"/>
    </source>
</evidence>
<gene>
    <name evidence="3" type="ORF">RM531_04110</name>
</gene>
<sequence>MKPLLISLAGIAIAGTTTLAAAKDPIFQEAEDRRSSGADAERTDRDRRSDGVVGEQTQRQERRVNDRLNRETDEAVDGLLDGLFD</sequence>
<evidence type="ECO:0008006" key="5">
    <source>
        <dbReference type="Google" id="ProtNLM"/>
    </source>
</evidence>
<name>A0ABU3B5A1_9GAMM</name>
<reference evidence="3 4" key="1">
    <citation type="submission" date="2023-09" db="EMBL/GenBank/DDBJ databases">
        <authorList>
            <person name="Rey-Velasco X."/>
        </authorList>
    </citation>
    <scope>NUCLEOTIDE SEQUENCE [LARGE SCALE GENOMIC DNA]</scope>
    <source>
        <strain evidence="3 4">P385</strain>
    </source>
</reference>
<protein>
    <recommendedName>
        <fullName evidence="5">Phage infection protein</fullName>
    </recommendedName>
</protein>